<evidence type="ECO:0000313" key="2">
    <source>
        <dbReference type="WBParaSite" id="PS1159_v2.g8137.t1"/>
    </source>
</evidence>
<name>A0AC35GRP0_9BILA</name>
<accession>A0AC35GRP0</accession>
<protein>
    <submittedName>
        <fullName evidence="2">Uncharacterized protein</fullName>
    </submittedName>
</protein>
<dbReference type="WBParaSite" id="PS1159_v2.g8137.t1">
    <property type="protein sequence ID" value="PS1159_v2.g8137.t1"/>
    <property type="gene ID" value="PS1159_v2.g8137"/>
</dbReference>
<reference evidence="2" key="1">
    <citation type="submission" date="2022-11" db="UniProtKB">
        <authorList>
            <consortium name="WormBaseParasite"/>
        </authorList>
    </citation>
    <scope>IDENTIFICATION</scope>
</reference>
<organism evidence="1 2">
    <name type="scientific">Panagrolaimus sp. PS1159</name>
    <dbReference type="NCBI Taxonomy" id="55785"/>
    <lineage>
        <taxon>Eukaryota</taxon>
        <taxon>Metazoa</taxon>
        <taxon>Ecdysozoa</taxon>
        <taxon>Nematoda</taxon>
        <taxon>Chromadorea</taxon>
        <taxon>Rhabditida</taxon>
        <taxon>Tylenchina</taxon>
        <taxon>Panagrolaimomorpha</taxon>
        <taxon>Panagrolaimoidea</taxon>
        <taxon>Panagrolaimidae</taxon>
        <taxon>Panagrolaimus</taxon>
    </lineage>
</organism>
<sequence>MASKIFPVAFKMFNDTVRRGSHHLDFQWTDAEMAQLNLYQTKLILMWFISTCTILFSMVCVVPQFCEFEEANGRHRTWCMKKPKLGYIMAPIFIILAIIGFSLLTWQWMTCQADSDLFHELFKKSLKEESYLSVLERELDCTTDDDKEVELTDWLNQLNPTVSASTTPVRSCKKLVESSMLNLQWLNPLYLLYIIFHLVIVLFFGFFNQEHFKMPWNVTNDTDSEGDLESGARLI</sequence>
<proteinExistence type="predicted"/>
<dbReference type="Proteomes" id="UP000887580">
    <property type="component" value="Unplaced"/>
</dbReference>
<evidence type="ECO:0000313" key="1">
    <source>
        <dbReference type="Proteomes" id="UP000887580"/>
    </source>
</evidence>